<proteinExistence type="predicted"/>
<sequence>MKISVLIGWNGSVIRTFIEEAKKTGIELSIKYPRLDPIDEDFIQDLKKSDAIFIHHFSSEQLYSEIIDKIHEILEGKEIVAVIDPVLSKYNKLDPISTKKVIEYYNFGGTDNIRNLMLFLLSFKYNIKYEDPTPLPFSGIYTKDHVYLDLNKYLSNFSNPNLKKVGILFYRSEWVDNDLEIVNKIIDKLSMKNIIPIPVFVQGFGDKSKNIDSNEDAISKYFMLNGKPVVDAVISLLSFSLIKDKDNGILKKLNVPIFQGIINYFKSEKEWNESTGVDNISTIMSVTIPEMDGTTQPIIVGTIEIQQLGKYRFRKLNGIDNQIDYLIERVYRWINLKYKPNSDKKIAIILHSASAYKDLEANIGTATGLDTLQTTVEIINELRKRGYRCIPPKDGEDLINRIIGRKAIPETKYTSLEEILSKKGDAGYITFQEYEKFFSSLPELSKKLVINTWGEIKHGERNYMFDGTKFIIPGIFFGNIFVGVQPKRVTWQDDENAIRLTHNSDLPVHHFWLAFYKWINDNFDAVIHVGTHGTLEFTPGKSVGLSPSCFPQISIGTIPHLYIYAVNVPGEGITAKRRSYAILIDHLSPPTSDDIPEDARKLEDLIEEYEESERAQNKSRQKLVLEQIKELSNSVGIKIDFSDPDKATHEIEHKLNIFKDSSISKGLHILGDLPNEEDIAEYVISTTRFEEDSLVNKVGREKAKQLIIEAMHGFYKLPIKENYVITKLIESAHLEKINLINALDGGFIESGPSGSLSRGRYDILPTGRNFYSIDPWKIPTLSAWQIGVILSERLIEDYRKKYRRYPKAIGFVLWSTDIFRSDGELVAQILHTLGVKPKWHPVTKKIIGIEPIPLDQLNRPRIDTIITVSGIVRDNLMNIIELIDEAIDTVKKLDENSQNNYLKEDNFEHIFAAKPGAYGAGTDKAIESSNWKSSDDLANVYLNWMGYSYGKGKNGIRAVEDLIKASSKIDLIVHKREIDEIDILDDSCNYSYIGGFFQVCKKIGKNPELMFEDTFNPKNPRIRIFKDEIERVSILKLLNDEWIESQKKFGYRGATEILKKIEHLYGWGATTGLVNDSIFNKVAEKFIFNDNNRNWFLKENPWALEEITRRLIEAEKRGIWKPKKDTIEKIEDIYTKIEGESEEW</sequence>
<accession>A0A2U9IF88</accession>
<evidence type="ECO:0000256" key="1">
    <source>
        <dbReference type="SAM" id="Coils"/>
    </source>
</evidence>
<keyword evidence="1" id="KW-0175">Coiled coil</keyword>
<dbReference type="CDD" id="cd10150">
    <property type="entry name" value="CobN_like"/>
    <property type="match status" value="1"/>
</dbReference>
<feature type="domain" description="CobN/magnesium chelatase" evidence="2">
    <location>
        <begin position="103"/>
        <end position="700"/>
    </location>
</feature>
<dbReference type="RefSeq" id="WP_110270516.1">
    <property type="nucleotide sequence ID" value="NZ_CP029289.2"/>
</dbReference>
<dbReference type="OrthoDB" id="192131at2157"/>
<keyword evidence="4" id="KW-1185">Reference proteome</keyword>
<evidence type="ECO:0000313" key="3">
    <source>
        <dbReference type="EMBL" id="AWR94635.1"/>
    </source>
</evidence>
<dbReference type="KEGG" id="abri:DFR85_08550"/>
<evidence type="ECO:0000313" key="4">
    <source>
        <dbReference type="Proteomes" id="UP000248044"/>
    </source>
</evidence>
<dbReference type="Proteomes" id="UP000248044">
    <property type="component" value="Chromosome"/>
</dbReference>
<dbReference type="AlphaFoldDB" id="A0A2U9IF88"/>
<reference evidence="3 4" key="1">
    <citation type="submission" date="2018-05" db="EMBL/GenBank/DDBJ databases">
        <title>Complete Genome Sequences of Extremely Thermoacidophilic, Metal-Mobilizing Type-Strain Members of the Archaeal Family Sulfolobaceae: Acidianus brierleyi DSM-1651T, Acidianus sulfidivorans DSM-18786T, Metallosphaera hakonensis DSM-7519T, and Metallosphaera prunae DSM-10039T.</title>
        <authorList>
            <person name="Counts J.A."/>
            <person name="Kelly R.M."/>
        </authorList>
    </citation>
    <scope>NUCLEOTIDE SEQUENCE [LARGE SCALE GENOMIC DNA]</scope>
    <source>
        <strain evidence="3 4">DSM 1651</strain>
    </source>
</reference>
<dbReference type="InterPro" id="IPR003672">
    <property type="entry name" value="CobN/Mg_chltase"/>
</dbReference>
<name>A0A2U9IF88_9CREN</name>
<protein>
    <submittedName>
        <fullName evidence="3">Cobalamin biosynthesis protein CobN</fullName>
    </submittedName>
</protein>
<dbReference type="Pfam" id="PF02514">
    <property type="entry name" value="CobN-Mg_chel"/>
    <property type="match status" value="2"/>
</dbReference>
<feature type="coiled-coil region" evidence="1">
    <location>
        <begin position="595"/>
        <end position="622"/>
    </location>
</feature>
<dbReference type="EMBL" id="CP029289">
    <property type="protein sequence ID" value="AWR94635.1"/>
    <property type="molecule type" value="Genomic_DNA"/>
</dbReference>
<dbReference type="GeneID" id="36832200"/>
<dbReference type="PANTHER" id="PTHR44119">
    <property type="entry name" value="MAGNESIUM-CHELATASE SUBUNIT CHLH, CHLOROPLASTIC"/>
    <property type="match status" value="1"/>
</dbReference>
<gene>
    <name evidence="3" type="ORF">DFR85_08550</name>
</gene>
<evidence type="ECO:0000259" key="2">
    <source>
        <dbReference type="Pfam" id="PF02514"/>
    </source>
</evidence>
<feature type="domain" description="CobN/magnesium chelatase" evidence="2">
    <location>
        <begin position="728"/>
        <end position="1126"/>
    </location>
</feature>
<dbReference type="PANTHER" id="PTHR44119:SF7">
    <property type="entry name" value="MAGNESIUM CHELATASE SUBUNIT"/>
    <property type="match status" value="1"/>
</dbReference>
<organism evidence="3 4">
    <name type="scientific">Acidianus brierleyi</name>
    <dbReference type="NCBI Taxonomy" id="41673"/>
    <lineage>
        <taxon>Archaea</taxon>
        <taxon>Thermoproteota</taxon>
        <taxon>Thermoprotei</taxon>
        <taxon>Sulfolobales</taxon>
        <taxon>Sulfolobaceae</taxon>
        <taxon>Acidianus</taxon>
    </lineage>
</organism>